<proteinExistence type="predicted"/>
<dbReference type="Proteomes" id="UP000182840">
    <property type="component" value="Plasmid unnamed1"/>
</dbReference>
<dbReference type="AlphaFoldDB" id="A0A1L3SZR7"/>
<organism evidence="2 3">
    <name type="scientific">Aquibium oceanicum</name>
    <dbReference type="NCBI Taxonomy" id="1670800"/>
    <lineage>
        <taxon>Bacteria</taxon>
        <taxon>Pseudomonadati</taxon>
        <taxon>Pseudomonadota</taxon>
        <taxon>Alphaproteobacteria</taxon>
        <taxon>Hyphomicrobiales</taxon>
        <taxon>Phyllobacteriaceae</taxon>
        <taxon>Aquibium</taxon>
    </lineage>
</organism>
<accession>A0A1L3SZR7</accession>
<gene>
    <name evidence="2" type="ORF">BSQ44_25500</name>
</gene>
<geneLocation type="plasmid" evidence="2">
    <name>unnamed1</name>
</geneLocation>
<reference evidence="2 3" key="1">
    <citation type="submission" date="2016-11" db="EMBL/GenBank/DDBJ databases">
        <title>Mesorhizobium oceanicum sp. nov., isolated from deep seawater in South China Sea.</title>
        <authorList>
            <person name="Fu G.-Y."/>
        </authorList>
    </citation>
    <scope>NUCLEOTIDE SEQUENCE [LARGE SCALE GENOMIC DNA]</scope>
    <source>
        <strain evidence="2 3">B7</strain>
        <plasmid evidence="3">Plasmid unnamed1</plasmid>
    </source>
</reference>
<dbReference type="OrthoDB" id="8402008at2"/>
<protein>
    <submittedName>
        <fullName evidence="2">Uncharacterized protein</fullName>
    </submittedName>
</protein>
<evidence type="ECO:0000313" key="2">
    <source>
        <dbReference type="EMBL" id="APH74864.1"/>
    </source>
</evidence>
<keyword evidence="3" id="KW-1185">Reference proteome</keyword>
<dbReference type="KEGG" id="meso:BSQ44_25500"/>
<dbReference type="RefSeq" id="WP_072608320.1">
    <property type="nucleotide sequence ID" value="NZ_CP018172.1"/>
</dbReference>
<feature type="coiled-coil region" evidence="1">
    <location>
        <begin position="4"/>
        <end position="38"/>
    </location>
</feature>
<dbReference type="EMBL" id="CP018172">
    <property type="protein sequence ID" value="APH74864.1"/>
    <property type="molecule type" value="Genomic_DNA"/>
</dbReference>
<keyword evidence="1" id="KW-0175">Coiled coil</keyword>
<sequence>MMSHHEARQTLACMEARLRETRHNLHELERSLREKAEAAAIESRPKARRYNRRMSNWTGLDEEAYLRFLGRLIDNAAADLDRLRRKVARQDAAIEALRRKYRINTERPAYTPL</sequence>
<evidence type="ECO:0000256" key="1">
    <source>
        <dbReference type="SAM" id="Coils"/>
    </source>
</evidence>
<name>A0A1L3SZR7_9HYPH</name>
<feature type="coiled-coil region" evidence="1">
    <location>
        <begin position="66"/>
        <end position="100"/>
    </location>
</feature>
<keyword evidence="2" id="KW-0614">Plasmid</keyword>
<evidence type="ECO:0000313" key="3">
    <source>
        <dbReference type="Proteomes" id="UP000182840"/>
    </source>
</evidence>